<dbReference type="Proteomes" id="UP000069705">
    <property type="component" value="Unassembled WGS sequence"/>
</dbReference>
<evidence type="ECO:0000313" key="2">
    <source>
        <dbReference type="Proteomes" id="UP000069705"/>
    </source>
</evidence>
<comment type="caution">
    <text evidence="1">The sequence shown here is derived from an EMBL/GenBank/DDBJ whole genome shotgun (WGS) entry which is preliminary data.</text>
</comment>
<gene>
    <name evidence="1" type="ORF">RMCFA_3922</name>
</gene>
<reference evidence="1 2" key="1">
    <citation type="journal article" date="2016" name="Genome Announc.">
        <title>Draft Genome Sequences of Five Rapidly Growing Mycobacterium Species, M. thermoresistibile, M. fortuitum subsp. acetamidolyticum, M. canariasense, M. brisbanense, and M. novocastrense.</title>
        <authorList>
            <person name="Katahira K."/>
            <person name="Ogura Y."/>
            <person name="Gotoh Y."/>
            <person name="Hayashi T."/>
        </authorList>
    </citation>
    <scope>NUCLEOTIDE SEQUENCE [LARGE SCALE GENOMIC DNA]</scope>
    <source>
        <strain evidence="1 2">JCM6368</strain>
    </source>
</reference>
<accession>A0A100WT33</accession>
<protein>
    <submittedName>
        <fullName evidence="1">Integrase catalytic subunit</fullName>
    </submittedName>
</protein>
<evidence type="ECO:0000313" key="1">
    <source>
        <dbReference type="EMBL" id="GAT03810.1"/>
    </source>
</evidence>
<dbReference type="AlphaFoldDB" id="A0A100WT33"/>
<sequence>MITVTTSLDRIIAHCGDRPVVEHESLWGNSGLATDPNHVTAAAVLREQFRTRPAAGAHLAIDVEVEIADLSAYDTRFGTAEVA</sequence>
<proteinExistence type="predicted"/>
<name>A0A100WT33_MYCFO</name>
<dbReference type="EMBL" id="BCSZ01000035">
    <property type="protein sequence ID" value="GAT03810.1"/>
    <property type="molecule type" value="Genomic_DNA"/>
</dbReference>
<reference evidence="2" key="2">
    <citation type="submission" date="2016-02" db="EMBL/GenBank/DDBJ databases">
        <title>Draft genome sequence of five rapidly growing Mycobacterium species.</title>
        <authorList>
            <person name="Katahira K."/>
            <person name="Gotou Y."/>
            <person name="Iida K."/>
            <person name="Ogura Y."/>
            <person name="Hayashi T."/>
        </authorList>
    </citation>
    <scope>NUCLEOTIDE SEQUENCE [LARGE SCALE GENOMIC DNA]</scope>
    <source>
        <strain evidence="2">JCM6368</strain>
    </source>
</reference>
<organism evidence="1 2">
    <name type="scientific">Mycolicibacterium fortuitum subsp. acetamidolyticum</name>
    <dbReference type="NCBI Taxonomy" id="144550"/>
    <lineage>
        <taxon>Bacteria</taxon>
        <taxon>Bacillati</taxon>
        <taxon>Actinomycetota</taxon>
        <taxon>Actinomycetes</taxon>
        <taxon>Mycobacteriales</taxon>
        <taxon>Mycobacteriaceae</taxon>
        <taxon>Mycolicibacterium</taxon>
    </lineage>
</organism>